<keyword evidence="2" id="KW-0472">Membrane</keyword>
<accession>A0ABS1I4B8</accession>
<keyword evidence="2" id="KW-0812">Transmembrane</keyword>
<dbReference type="EMBL" id="JAEPIV010000018">
    <property type="protein sequence ID" value="MBK4721910.1"/>
    <property type="molecule type" value="Genomic_DNA"/>
</dbReference>
<feature type="transmembrane region" description="Helical" evidence="2">
    <location>
        <begin position="428"/>
        <end position="451"/>
    </location>
</feature>
<proteinExistence type="predicted"/>
<reference evidence="3 4" key="1">
    <citation type="submission" date="2021-01" db="EMBL/GenBank/DDBJ databases">
        <title>Azospirillum sp. YIM DDC1 draft genome.</title>
        <authorList>
            <person name="Wang Y.-X."/>
        </authorList>
    </citation>
    <scope>NUCLEOTIDE SEQUENCE [LARGE SCALE GENOMIC DNA]</scope>
    <source>
        <strain evidence="3 4">YIM DDC1</strain>
    </source>
</reference>
<keyword evidence="4" id="KW-1185">Reference proteome</keyword>
<sequence>MLTKSGAANIWARVDDPLEHLTGGLASDQYAEAVYFHPFVQRLLYAKPETGVAAPTRLFRRTKDHSIDRVEAIFRDSRPDGIDGFAITFSVDRLNLYLIDPGIVVLVVEIACVGASAVRDWNVSGVFSSPRDMTVRDAQVVLDQFRRSYAPYWNNGAPAALPHEVTWLGPADIAARFTAPTWTGKELRTIPLGRQPTVAGHWEHLLSPLNFDGKGARCVHIIDDRIPTMLFLTVPDVTAIERGDWMRLCFCETPGTGLPWAPDFLASFEERHCYDRFWAPDISDQRNRYLLSGYNFGIVGEAGPAMPSYVETIFRRHYFQMGLITHYQHAALLRLYNRLTPPMDQYGLESDDFRAAIHSAQEDWLRFTHHGWFPTISNQVQGQELFAIWRRHLGLPDLYAQVTTLARDVTGVLDASEDSAIADAAMRLNVIATLGLVLTLFTGALGMNLFIQDWGDFAVPRKIATGFGALASCFGLGGIGLLALHAAKLRRRRLRFRPLALSFLVLTAVFLALALWFGMGDGSSKDNPAPPTPATEALPPSKS</sequence>
<gene>
    <name evidence="3" type="ORF">JJL56_23945</name>
</gene>
<comment type="caution">
    <text evidence="3">The sequence shown here is derived from an EMBL/GenBank/DDBJ whole genome shotgun (WGS) entry which is preliminary data.</text>
</comment>
<evidence type="ECO:0000313" key="4">
    <source>
        <dbReference type="Proteomes" id="UP000654452"/>
    </source>
</evidence>
<name>A0ABS1I4B8_9PROT</name>
<protein>
    <submittedName>
        <fullName evidence="3">Uncharacterized protein</fullName>
    </submittedName>
</protein>
<evidence type="ECO:0000256" key="2">
    <source>
        <dbReference type="SAM" id="Phobius"/>
    </source>
</evidence>
<keyword evidence="2" id="KW-1133">Transmembrane helix</keyword>
<feature type="region of interest" description="Disordered" evidence="1">
    <location>
        <begin position="523"/>
        <end position="543"/>
    </location>
</feature>
<evidence type="ECO:0000256" key="1">
    <source>
        <dbReference type="SAM" id="MobiDB-lite"/>
    </source>
</evidence>
<feature type="compositionally biased region" description="Low complexity" evidence="1">
    <location>
        <begin position="534"/>
        <end position="543"/>
    </location>
</feature>
<dbReference type="RefSeq" id="WP_200486552.1">
    <property type="nucleotide sequence ID" value="NZ_JAEPIV010000018.1"/>
</dbReference>
<dbReference type="Proteomes" id="UP000654452">
    <property type="component" value="Unassembled WGS sequence"/>
</dbReference>
<organism evidence="3 4">
    <name type="scientific">Azospirillum aestuarii</name>
    <dbReference type="NCBI Taxonomy" id="2802052"/>
    <lineage>
        <taxon>Bacteria</taxon>
        <taxon>Pseudomonadati</taxon>
        <taxon>Pseudomonadota</taxon>
        <taxon>Alphaproteobacteria</taxon>
        <taxon>Rhodospirillales</taxon>
        <taxon>Azospirillaceae</taxon>
        <taxon>Azospirillum</taxon>
    </lineage>
</organism>
<feature type="transmembrane region" description="Helical" evidence="2">
    <location>
        <begin position="499"/>
        <end position="519"/>
    </location>
</feature>
<feature type="transmembrane region" description="Helical" evidence="2">
    <location>
        <begin position="463"/>
        <end position="487"/>
    </location>
</feature>
<evidence type="ECO:0000313" key="3">
    <source>
        <dbReference type="EMBL" id="MBK4721910.1"/>
    </source>
</evidence>